<proteinExistence type="predicted"/>
<dbReference type="EMBL" id="JABEVY010000142">
    <property type="protein sequence ID" value="KAF5247266.1"/>
    <property type="molecule type" value="Genomic_DNA"/>
</dbReference>
<dbReference type="AlphaFoldDB" id="A0A8H5E5H0"/>
<reference evidence="2 3" key="1">
    <citation type="journal article" date="2020" name="BMC Genomics">
        <title>Correction to: Identification and distribution of gene clusters required for synthesis of sphingolipid metabolism inhibitors in diverse species of the filamentous fungus Fusarium.</title>
        <authorList>
            <person name="Kim H.S."/>
            <person name="Lohmar J.M."/>
            <person name="Busman M."/>
            <person name="Brown D.W."/>
            <person name="Naumann T.A."/>
            <person name="Divon H.H."/>
            <person name="Lysoe E."/>
            <person name="Uhlig S."/>
            <person name="Proctor R.H."/>
        </authorList>
    </citation>
    <scope>NUCLEOTIDE SEQUENCE [LARGE SCALE GENOMIC DNA]</scope>
    <source>
        <strain evidence="2 3">NRRL 25214</strain>
    </source>
</reference>
<dbReference type="Proteomes" id="UP000573603">
    <property type="component" value="Unassembled WGS sequence"/>
</dbReference>
<evidence type="ECO:0000313" key="3">
    <source>
        <dbReference type="Proteomes" id="UP000573603"/>
    </source>
</evidence>
<comment type="caution">
    <text evidence="2">The sequence shown here is derived from an EMBL/GenBank/DDBJ whole genome shotgun (WGS) entry which is preliminary data.</text>
</comment>
<evidence type="ECO:0000256" key="1">
    <source>
        <dbReference type="SAM" id="MobiDB-lite"/>
    </source>
</evidence>
<feature type="region of interest" description="Disordered" evidence="1">
    <location>
        <begin position="49"/>
        <end position="87"/>
    </location>
</feature>
<feature type="compositionally biased region" description="Basic and acidic residues" evidence="1">
    <location>
        <begin position="102"/>
        <end position="112"/>
    </location>
</feature>
<accession>A0A8H5E5H0</accession>
<protein>
    <submittedName>
        <fullName evidence="2">Uncharacterized protein</fullName>
    </submittedName>
</protein>
<sequence>MVSKFIDPGGNVTNPFLAEAQSARYKSQLRAKRGKAHDRTITQRLYDRLRKKAKKAQKAKSSKSRDTGGEMKKLQDALHRRDRMIKESDATIKLLKNKLSEQKELFEGRDPRIQSATLSPSRSATSSPGPASSPTLSTGRVGN</sequence>
<gene>
    <name evidence="2" type="ORF">FANTH_6523</name>
</gene>
<keyword evidence="3" id="KW-1185">Reference proteome</keyword>
<feature type="compositionally biased region" description="Basic residues" evidence="1">
    <location>
        <begin position="49"/>
        <end position="62"/>
    </location>
</feature>
<name>A0A8H5E5H0_9HYPO</name>
<feature type="compositionally biased region" description="Basic and acidic residues" evidence="1">
    <location>
        <begin position="63"/>
        <end position="87"/>
    </location>
</feature>
<evidence type="ECO:0000313" key="2">
    <source>
        <dbReference type="EMBL" id="KAF5247266.1"/>
    </source>
</evidence>
<feature type="compositionally biased region" description="Low complexity" evidence="1">
    <location>
        <begin position="115"/>
        <end position="143"/>
    </location>
</feature>
<feature type="region of interest" description="Disordered" evidence="1">
    <location>
        <begin position="102"/>
        <end position="143"/>
    </location>
</feature>
<organism evidence="2 3">
    <name type="scientific">Fusarium anthophilum</name>
    <dbReference type="NCBI Taxonomy" id="48485"/>
    <lineage>
        <taxon>Eukaryota</taxon>
        <taxon>Fungi</taxon>
        <taxon>Dikarya</taxon>
        <taxon>Ascomycota</taxon>
        <taxon>Pezizomycotina</taxon>
        <taxon>Sordariomycetes</taxon>
        <taxon>Hypocreomycetidae</taxon>
        <taxon>Hypocreales</taxon>
        <taxon>Nectriaceae</taxon>
        <taxon>Fusarium</taxon>
        <taxon>Fusarium fujikuroi species complex</taxon>
    </lineage>
</organism>